<dbReference type="InterPro" id="IPR001223">
    <property type="entry name" value="Glyco_hydro18_cat"/>
</dbReference>
<keyword evidence="10" id="KW-1185">Reference proteome</keyword>
<organism evidence="9 10">
    <name type="scientific">Callosobruchus maculatus</name>
    <name type="common">Southern cowpea weevil</name>
    <name type="synonym">Pulse bruchid</name>
    <dbReference type="NCBI Taxonomy" id="64391"/>
    <lineage>
        <taxon>Eukaryota</taxon>
        <taxon>Metazoa</taxon>
        <taxon>Ecdysozoa</taxon>
        <taxon>Arthropoda</taxon>
        <taxon>Hexapoda</taxon>
        <taxon>Insecta</taxon>
        <taxon>Pterygota</taxon>
        <taxon>Neoptera</taxon>
        <taxon>Endopterygota</taxon>
        <taxon>Coleoptera</taxon>
        <taxon>Polyphaga</taxon>
        <taxon>Cucujiformia</taxon>
        <taxon>Chrysomeloidea</taxon>
        <taxon>Chrysomelidae</taxon>
        <taxon>Bruchinae</taxon>
        <taxon>Bruchini</taxon>
        <taxon>Callosobruchus</taxon>
    </lineage>
</organism>
<evidence type="ECO:0000313" key="10">
    <source>
        <dbReference type="Proteomes" id="UP000410492"/>
    </source>
</evidence>
<accession>A0A653BWQ5</accession>
<keyword evidence="6" id="KW-0458">Lysosome</keyword>
<dbReference type="InterPro" id="IPR017853">
    <property type="entry name" value="GH"/>
</dbReference>
<dbReference type="GO" id="GO:0005576">
    <property type="term" value="C:extracellular region"/>
    <property type="evidence" value="ECO:0007669"/>
    <property type="project" value="UniProtKB-SubCell"/>
</dbReference>
<dbReference type="FunFam" id="3.10.50.10:FF:000002">
    <property type="entry name" value="Chitinase domain-containing protein 1"/>
    <property type="match status" value="1"/>
</dbReference>
<dbReference type="Proteomes" id="UP000410492">
    <property type="component" value="Unassembled WGS sequence"/>
</dbReference>
<dbReference type="InterPro" id="IPR029070">
    <property type="entry name" value="Chitinase_insertion_sf"/>
</dbReference>
<reference evidence="9 10" key="1">
    <citation type="submission" date="2019-01" db="EMBL/GenBank/DDBJ databases">
        <authorList>
            <person name="Sayadi A."/>
        </authorList>
    </citation>
    <scope>NUCLEOTIDE SEQUENCE [LARGE SCALE GENOMIC DNA]</scope>
</reference>
<protein>
    <recommendedName>
        <fullName evidence="7">Chitinase domain-containing protein 1</fullName>
    </recommendedName>
</protein>
<dbReference type="Gene3D" id="3.10.50.10">
    <property type="match status" value="1"/>
</dbReference>
<dbReference type="Pfam" id="PF00704">
    <property type="entry name" value="Glyco_hydro_18"/>
    <property type="match status" value="1"/>
</dbReference>
<evidence type="ECO:0000313" key="9">
    <source>
        <dbReference type="EMBL" id="VEN40075.1"/>
    </source>
</evidence>
<proteinExistence type="inferred from homology"/>
<evidence type="ECO:0000256" key="7">
    <source>
        <dbReference type="ARBA" id="ARBA00040976"/>
    </source>
</evidence>
<evidence type="ECO:0000256" key="6">
    <source>
        <dbReference type="ARBA" id="ARBA00023228"/>
    </source>
</evidence>
<dbReference type="PANTHER" id="PTHR46066">
    <property type="entry name" value="CHITINASE DOMAIN-CONTAINING PROTEIN 1 FAMILY MEMBER"/>
    <property type="match status" value="1"/>
</dbReference>
<dbReference type="GO" id="GO:0005975">
    <property type="term" value="P:carbohydrate metabolic process"/>
    <property type="evidence" value="ECO:0007669"/>
    <property type="project" value="InterPro"/>
</dbReference>
<keyword evidence="4" id="KW-0964">Secreted</keyword>
<dbReference type="AlphaFoldDB" id="A0A653BWQ5"/>
<dbReference type="EMBL" id="CAACVG010006316">
    <property type="protein sequence ID" value="VEN40075.1"/>
    <property type="molecule type" value="Genomic_DNA"/>
</dbReference>
<feature type="domain" description="GH18" evidence="8">
    <location>
        <begin position="1"/>
        <end position="222"/>
    </location>
</feature>
<evidence type="ECO:0000259" key="8">
    <source>
        <dbReference type="PROSITE" id="PS51910"/>
    </source>
</evidence>
<comment type="subcellular location">
    <subcellularLocation>
        <location evidence="1">Lysosome</location>
    </subcellularLocation>
    <subcellularLocation>
        <location evidence="2">Secreted</location>
    </subcellularLocation>
</comment>
<dbReference type="SUPFAM" id="SSF51445">
    <property type="entry name" value="(Trans)glycosidases"/>
    <property type="match status" value="1"/>
</dbReference>
<dbReference type="GO" id="GO:0005764">
    <property type="term" value="C:lysosome"/>
    <property type="evidence" value="ECO:0007669"/>
    <property type="project" value="UniProtKB-SubCell"/>
</dbReference>
<dbReference type="OrthoDB" id="10254444at2759"/>
<comment type="similarity">
    <text evidence="3">Belongs to the glycosyl hydrolase 18 family.</text>
</comment>
<dbReference type="PANTHER" id="PTHR46066:SF2">
    <property type="entry name" value="CHITINASE DOMAIN-CONTAINING PROTEIN 1"/>
    <property type="match status" value="1"/>
</dbReference>
<evidence type="ECO:0000256" key="3">
    <source>
        <dbReference type="ARBA" id="ARBA00009336"/>
    </source>
</evidence>
<keyword evidence="5" id="KW-0732">Signal</keyword>
<dbReference type="Gene3D" id="3.20.20.80">
    <property type="entry name" value="Glycosidases"/>
    <property type="match status" value="1"/>
</dbReference>
<evidence type="ECO:0000256" key="4">
    <source>
        <dbReference type="ARBA" id="ARBA00022525"/>
    </source>
</evidence>
<gene>
    <name evidence="9" type="ORF">CALMAC_LOCUS4370</name>
</gene>
<evidence type="ECO:0000256" key="1">
    <source>
        <dbReference type="ARBA" id="ARBA00004371"/>
    </source>
</evidence>
<evidence type="ECO:0000256" key="2">
    <source>
        <dbReference type="ARBA" id="ARBA00004613"/>
    </source>
</evidence>
<dbReference type="PROSITE" id="PS51910">
    <property type="entry name" value="GH18_2"/>
    <property type="match status" value="1"/>
</dbReference>
<dbReference type="GO" id="GO:0012505">
    <property type="term" value="C:endomembrane system"/>
    <property type="evidence" value="ECO:0007669"/>
    <property type="project" value="TreeGrafter"/>
</dbReference>
<name>A0A653BWQ5_CALMS</name>
<evidence type="ECO:0000256" key="5">
    <source>
        <dbReference type="ARBA" id="ARBA00022729"/>
    </source>
</evidence>
<sequence>MKKLTQSLIKTAKKYHFDGYVLEVWSQVVMVLKFNLLTKFIKDIASGLNEEGLETILVIPPKRDSQDVFTHEHFDELYDHVAAFSLMTYDYSVSGAPGPNAPIDWVEDCIISLTPHKTQRKKILTGLNFYGNDFTIGRGGNPIVSHEYIDRLRAYISNGKLQYDSKVAEHWFDYIDSSGEKHIVFYPTLYSIFKRLDLAQNLNTGISIWELGQGLDYFYDLL</sequence>
<dbReference type="GO" id="GO:0070492">
    <property type="term" value="F:oligosaccharide binding"/>
    <property type="evidence" value="ECO:0007669"/>
    <property type="project" value="TreeGrafter"/>
</dbReference>